<dbReference type="STRING" id="288992.SAMN04488522_101441"/>
<dbReference type="GO" id="GO:0003677">
    <property type="term" value="F:DNA binding"/>
    <property type="evidence" value="ECO:0007669"/>
    <property type="project" value="UniProtKB-KW"/>
</dbReference>
<keyword evidence="7" id="KW-0032">Aminotransferase</keyword>
<keyword evidence="4 7" id="KW-0238">DNA-binding</keyword>
<dbReference type="InterPro" id="IPR051446">
    <property type="entry name" value="HTH_trans_reg/aminotransferase"/>
</dbReference>
<name>A0A1M4U5H3_9SPHI</name>
<feature type="domain" description="HTH gntR-type" evidence="6">
    <location>
        <begin position="8"/>
        <end position="76"/>
    </location>
</feature>
<dbReference type="Proteomes" id="UP000184287">
    <property type="component" value="Unassembled WGS sequence"/>
</dbReference>
<dbReference type="InterPro" id="IPR015422">
    <property type="entry name" value="PyrdxlP-dep_Trfase_small"/>
</dbReference>
<dbReference type="Gene3D" id="1.10.10.10">
    <property type="entry name" value="Winged helix-like DNA-binding domain superfamily/Winged helix DNA-binding domain"/>
    <property type="match status" value="1"/>
</dbReference>
<dbReference type="InterPro" id="IPR015424">
    <property type="entry name" value="PyrdxlP-dep_Trfase"/>
</dbReference>
<dbReference type="AlphaFoldDB" id="A0A1M4U5H3"/>
<evidence type="ECO:0000313" key="7">
    <source>
        <dbReference type="EMBL" id="SHE52081.1"/>
    </source>
</evidence>
<dbReference type="RefSeq" id="WP_234994428.1">
    <property type="nucleotide sequence ID" value="NZ_FQUQ01000001.1"/>
</dbReference>
<dbReference type="Gene3D" id="3.40.640.10">
    <property type="entry name" value="Type I PLP-dependent aspartate aminotransferase-like (Major domain)"/>
    <property type="match status" value="1"/>
</dbReference>
<keyword evidence="8" id="KW-1185">Reference proteome</keyword>
<dbReference type="SUPFAM" id="SSF46785">
    <property type="entry name" value="Winged helix' DNA-binding domain"/>
    <property type="match status" value="1"/>
</dbReference>
<dbReference type="InterPro" id="IPR004839">
    <property type="entry name" value="Aminotransferase_I/II_large"/>
</dbReference>
<dbReference type="InterPro" id="IPR015421">
    <property type="entry name" value="PyrdxlP-dep_Trfase_major"/>
</dbReference>
<dbReference type="EMBL" id="FQUQ01000001">
    <property type="protein sequence ID" value="SHE52081.1"/>
    <property type="molecule type" value="Genomic_DNA"/>
</dbReference>
<dbReference type="SMART" id="SM00345">
    <property type="entry name" value="HTH_GNTR"/>
    <property type="match status" value="1"/>
</dbReference>
<protein>
    <submittedName>
        <fullName evidence="7">DNA-binding transcriptional regulator, MocR family, contains an aminotransferase domain</fullName>
    </submittedName>
</protein>
<keyword evidence="2" id="KW-0663">Pyridoxal phosphate</keyword>
<dbReference type="InterPro" id="IPR000524">
    <property type="entry name" value="Tscrpt_reg_HTH_GntR"/>
</dbReference>
<dbReference type="Gene3D" id="3.90.1150.10">
    <property type="entry name" value="Aspartate Aminotransferase, domain 1"/>
    <property type="match status" value="1"/>
</dbReference>
<organism evidence="7 8">
    <name type="scientific">Pedobacter caeni</name>
    <dbReference type="NCBI Taxonomy" id="288992"/>
    <lineage>
        <taxon>Bacteria</taxon>
        <taxon>Pseudomonadati</taxon>
        <taxon>Bacteroidota</taxon>
        <taxon>Sphingobacteriia</taxon>
        <taxon>Sphingobacteriales</taxon>
        <taxon>Sphingobacteriaceae</taxon>
        <taxon>Pedobacter</taxon>
    </lineage>
</organism>
<evidence type="ECO:0000256" key="5">
    <source>
        <dbReference type="ARBA" id="ARBA00023163"/>
    </source>
</evidence>
<dbReference type="PANTHER" id="PTHR46577:SF1">
    <property type="entry name" value="HTH-TYPE TRANSCRIPTIONAL REGULATORY PROTEIN GABR"/>
    <property type="match status" value="1"/>
</dbReference>
<keyword evidence="7" id="KW-0808">Transferase</keyword>
<dbReference type="Pfam" id="PF00155">
    <property type="entry name" value="Aminotran_1_2"/>
    <property type="match status" value="1"/>
</dbReference>
<dbReference type="Pfam" id="PF00392">
    <property type="entry name" value="GntR"/>
    <property type="match status" value="1"/>
</dbReference>
<sequence>MIAQMKKESLYVRIAKVMEEQIASKTLKLGDKLPSIRTIQKTYNVSLNTVKQAYLELESKSLIEPRAKSGYFVSMASMRKFPLPSVGELKTTAIEKHPEDLISKVFHTLEDPRITQFSLGVPDKNLLPTAKLNKGVINMVRKWPEIGTTYEPMQGNINLRRAVAKWSLVLEGKLNEDDFVTTSGAMNAIFNCLMAVTKPGDTVAIETPVYFGTLQIIKSLGLKAIEIPTHPVTGVDLEALKKVLPRINACCFVTNFSNPLGCLMPDEHKKELVRMLTEQDIPLIEDDLYGNLFFGASRPKPCKYYDEAGIVMWCGSVSKTLAPGYRVGWVAPGKYKEQVIRQKFLHTISSPSLYQEVVADFMEHGRYDHHLRTIRSKLYTNNLKYQGAIEAYFPKNTKIAQPQGGFMLWLELDQKIDTAELYDRALQQNISFAPGRMFSQYDQYNNCMRLNYGLEWNTKLDTDLKRLGKILKTAL</sequence>
<keyword evidence="5" id="KW-0804">Transcription</keyword>
<proteinExistence type="inferred from homology"/>
<dbReference type="GO" id="GO:0008483">
    <property type="term" value="F:transaminase activity"/>
    <property type="evidence" value="ECO:0007669"/>
    <property type="project" value="UniProtKB-KW"/>
</dbReference>
<evidence type="ECO:0000256" key="1">
    <source>
        <dbReference type="ARBA" id="ARBA00005384"/>
    </source>
</evidence>
<dbReference type="InterPro" id="IPR036390">
    <property type="entry name" value="WH_DNA-bd_sf"/>
</dbReference>
<evidence type="ECO:0000313" key="8">
    <source>
        <dbReference type="Proteomes" id="UP000184287"/>
    </source>
</evidence>
<dbReference type="CDD" id="cd07377">
    <property type="entry name" value="WHTH_GntR"/>
    <property type="match status" value="1"/>
</dbReference>
<dbReference type="CDD" id="cd00609">
    <property type="entry name" value="AAT_like"/>
    <property type="match status" value="1"/>
</dbReference>
<evidence type="ECO:0000256" key="3">
    <source>
        <dbReference type="ARBA" id="ARBA00023015"/>
    </source>
</evidence>
<accession>A0A1M4U5H3</accession>
<dbReference type="PROSITE" id="PS50949">
    <property type="entry name" value="HTH_GNTR"/>
    <property type="match status" value="1"/>
</dbReference>
<keyword evidence="3" id="KW-0805">Transcription regulation</keyword>
<dbReference type="GO" id="GO:0030170">
    <property type="term" value="F:pyridoxal phosphate binding"/>
    <property type="evidence" value="ECO:0007669"/>
    <property type="project" value="InterPro"/>
</dbReference>
<evidence type="ECO:0000256" key="4">
    <source>
        <dbReference type="ARBA" id="ARBA00023125"/>
    </source>
</evidence>
<evidence type="ECO:0000256" key="2">
    <source>
        <dbReference type="ARBA" id="ARBA00022898"/>
    </source>
</evidence>
<dbReference type="PANTHER" id="PTHR46577">
    <property type="entry name" value="HTH-TYPE TRANSCRIPTIONAL REGULATORY PROTEIN GABR"/>
    <property type="match status" value="1"/>
</dbReference>
<reference evidence="8" key="1">
    <citation type="submission" date="2016-11" db="EMBL/GenBank/DDBJ databases">
        <authorList>
            <person name="Varghese N."/>
            <person name="Submissions S."/>
        </authorList>
    </citation>
    <scope>NUCLEOTIDE SEQUENCE [LARGE SCALE GENOMIC DNA]</scope>
    <source>
        <strain evidence="8">DSM 16990</strain>
    </source>
</reference>
<evidence type="ECO:0000259" key="6">
    <source>
        <dbReference type="PROSITE" id="PS50949"/>
    </source>
</evidence>
<dbReference type="SUPFAM" id="SSF53383">
    <property type="entry name" value="PLP-dependent transferases"/>
    <property type="match status" value="1"/>
</dbReference>
<comment type="similarity">
    <text evidence="1">In the C-terminal section; belongs to the class-I pyridoxal-phosphate-dependent aminotransferase family.</text>
</comment>
<dbReference type="GO" id="GO:0003700">
    <property type="term" value="F:DNA-binding transcription factor activity"/>
    <property type="evidence" value="ECO:0007669"/>
    <property type="project" value="InterPro"/>
</dbReference>
<dbReference type="InterPro" id="IPR036388">
    <property type="entry name" value="WH-like_DNA-bd_sf"/>
</dbReference>
<gene>
    <name evidence="7" type="ORF">SAMN04488522_101441</name>
</gene>